<organism evidence="18">
    <name type="scientific">Chrysomeloidea sp. 4 KM-2017</name>
    <dbReference type="NCBI Taxonomy" id="2219298"/>
    <lineage>
        <taxon>Eukaryota</taxon>
        <taxon>Metazoa</taxon>
        <taxon>Ecdysozoa</taxon>
        <taxon>Arthropoda</taxon>
        <taxon>Hexapoda</taxon>
        <taxon>Insecta</taxon>
        <taxon>Pterygota</taxon>
        <taxon>Neoptera</taxon>
        <taxon>Endopterygota</taxon>
        <taxon>Coleoptera</taxon>
        <taxon>Polyphaga</taxon>
        <taxon>Cucujiformia</taxon>
        <taxon>Chrysomeloidea</taxon>
    </lineage>
</organism>
<evidence type="ECO:0000256" key="1">
    <source>
        <dbReference type="ARBA" id="ARBA00003257"/>
    </source>
</evidence>
<evidence type="ECO:0000256" key="11">
    <source>
        <dbReference type="ARBA" id="ARBA00022989"/>
    </source>
</evidence>
<evidence type="ECO:0000256" key="10">
    <source>
        <dbReference type="ARBA" id="ARBA00022982"/>
    </source>
</evidence>
<keyword evidence="15 17" id="KW-0472">Membrane</keyword>
<evidence type="ECO:0000256" key="8">
    <source>
        <dbReference type="ARBA" id="ARBA00022692"/>
    </source>
</evidence>
<feature type="transmembrane region" description="Helical" evidence="17">
    <location>
        <begin position="6"/>
        <end position="22"/>
    </location>
</feature>
<keyword evidence="11 17" id="KW-1133">Transmembrane helix</keyword>
<keyword evidence="12 17" id="KW-0520">NAD</keyword>
<dbReference type="GO" id="GO:0008137">
    <property type="term" value="F:NADH dehydrogenase (ubiquinone) activity"/>
    <property type="evidence" value="ECO:0007669"/>
    <property type="project" value="UniProtKB-EC"/>
</dbReference>
<comment type="catalytic activity">
    <reaction evidence="16 17">
        <text>a ubiquinone + NADH + 5 H(+)(in) = a ubiquinol + NAD(+) + 4 H(+)(out)</text>
        <dbReference type="Rhea" id="RHEA:29091"/>
        <dbReference type="Rhea" id="RHEA-COMP:9565"/>
        <dbReference type="Rhea" id="RHEA-COMP:9566"/>
        <dbReference type="ChEBI" id="CHEBI:15378"/>
        <dbReference type="ChEBI" id="CHEBI:16389"/>
        <dbReference type="ChEBI" id="CHEBI:17976"/>
        <dbReference type="ChEBI" id="CHEBI:57540"/>
        <dbReference type="ChEBI" id="CHEBI:57945"/>
        <dbReference type="EC" id="7.1.1.2"/>
    </reaction>
</comment>
<geneLocation type="mitochondrion" evidence="18"/>
<evidence type="ECO:0000256" key="6">
    <source>
        <dbReference type="ARBA" id="ARBA00022448"/>
    </source>
</evidence>
<dbReference type="GO" id="GO:0030964">
    <property type="term" value="C:NADH dehydrogenase complex"/>
    <property type="evidence" value="ECO:0007669"/>
    <property type="project" value="TreeGrafter"/>
</dbReference>
<evidence type="ECO:0000256" key="13">
    <source>
        <dbReference type="ARBA" id="ARBA00023075"/>
    </source>
</evidence>
<reference evidence="18" key="1">
    <citation type="journal article" date="2018" name="J. ISSAAS">
        <title>The contribution of mitochondrial metagenomics to large-scale data mining and phylogenetic analysis of Coleoptera.</title>
        <authorList>
            <person name="Miller K."/>
            <person name="Linard B."/>
            <person name="Motyka M."/>
            <person name="Bocek M."/>
            <person name="Vogler A.P."/>
        </authorList>
    </citation>
    <scope>NUCLEOTIDE SEQUENCE</scope>
</reference>
<dbReference type="PANTHER" id="PTHR11434:SF0">
    <property type="entry name" value="NADH-UBIQUINONE OXIDOREDUCTASE CHAIN 4L"/>
    <property type="match status" value="1"/>
</dbReference>
<sequence length="95" mass="11161">MLIYLNLIVVLFLMGVVSFVLFRKHFLMMLLSLEFLVLSLYLAIFLYFSFYDYEHFFSLIFLTMSVCEGSLGLAILVMMIRSHGNDYVMSMSSLW</sequence>
<dbReference type="InterPro" id="IPR039428">
    <property type="entry name" value="NUOK/Mnh_C1-like"/>
</dbReference>
<keyword evidence="13 17" id="KW-0830">Ubiquinone</keyword>
<dbReference type="InterPro" id="IPR001133">
    <property type="entry name" value="NADH_UbQ_OxRdtase_chain4L/K"/>
</dbReference>
<name>A0A346RGL8_9CUCU</name>
<evidence type="ECO:0000256" key="2">
    <source>
        <dbReference type="ARBA" id="ARBA00004225"/>
    </source>
</evidence>
<keyword evidence="10 17" id="KW-0249">Electron transport</keyword>
<feature type="transmembrane region" description="Helical" evidence="17">
    <location>
        <begin position="56"/>
        <end position="80"/>
    </location>
</feature>
<evidence type="ECO:0000256" key="9">
    <source>
        <dbReference type="ARBA" id="ARBA00022967"/>
    </source>
</evidence>
<keyword evidence="6 17" id="KW-0813">Transport</keyword>
<protein>
    <recommendedName>
        <fullName evidence="5 17">NADH-ubiquinone oxidoreductase chain 4L</fullName>
        <ecNumber evidence="4 17">7.1.1.2</ecNumber>
    </recommendedName>
</protein>
<comment type="similarity">
    <text evidence="3 17">Belongs to the complex I subunit 4L family.</text>
</comment>
<keyword evidence="14 17" id="KW-0496">Mitochondrion</keyword>
<evidence type="ECO:0000256" key="14">
    <source>
        <dbReference type="ARBA" id="ARBA00023128"/>
    </source>
</evidence>
<evidence type="ECO:0000256" key="7">
    <source>
        <dbReference type="ARBA" id="ARBA00022660"/>
    </source>
</evidence>
<dbReference type="EMBL" id="MG193376">
    <property type="protein sequence ID" value="AXS65215.1"/>
    <property type="molecule type" value="Genomic_DNA"/>
</dbReference>
<dbReference type="GO" id="GO:0016651">
    <property type="term" value="F:oxidoreductase activity, acting on NAD(P)H"/>
    <property type="evidence" value="ECO:0007669"/>
    <property type="project" value="InterPro"/>
</dbReference>
<comment type="subcellular location">
    <subcellularLocation>
        <location evidence="17">Mitochondrion inner membrane</location>
        <topology evidence="17">Multi-pass membrane protein</topology>
    </subcellularLocation>
    <subcellularLocation>
        <location evidence="2">Mitochondrion membrane</location>
        <topology evidence="2">Multi-pass membrane protein</topology>
    </subcellularLocation>
</comment>
<dbReference type="AlphaFoldDB" id="A0A346RGL8"/>
<evidence type="ECO:0000256" key="17">
    <source>
        <dbReference type="RuleBase" id="RU004419"/>
    </source>
</evidence>
<comment type="function">
    <text evidence="17">Core subunit of the mitochondrial membrane respiratory chain NADH dehydrogenase (Complex I) which catalyzes electron transfer from NADH through the respiratory chain, using ubiquinone as an electron acceptor.</text>
</comment>
<dbReference type="Pfam" id="PF00420">
    <property type="entry name" value="Oxidored_q2"/>
    <property type="match status" value="1"/>
</dbReference>
<evidence type="ECO:0000256" key="16">
    <source>
        <dbReference type="ARBA" id="ARBA00049551"/>
    </source>
</evidence>
<keyword evidence="8 17" id="KW-0812">Transmembrane</keyword>
<feature type="transmembrane region" description="Helical" evidence="17">
    <location>
        <begin position="29"/>
        <end position="50"/>
    </location>
</feature>
<keyword evidence="17" id="KW-0999">Mitochondrion inner membrane</keyword>
<dbReference type="GO" id="GO:0005743">
    <property type="term" value="C:mitochondrial inner membrane"/>
    <property type="evidence" value="ECO:0007669"/>
    <property type="project" value="UniProtKB-SubCell"/>
</dbReference>
<dbReference type="GO" id="GO:0042773">
    <property type="term" value="P:ATP synthesis coupled electron transport"/>
    <property type="evidence" value="ECO:0007669"/>
    <property type="project" value="UniProtKB-UniRule"/>
</dbReference>
<accession>A0A346RGL8</accession>
<comment type="function">
    <text evidence="1">Core subunit of the mitochondrial membrane respiratory chain NADH dehydrogenase (Complex I) that is believed to belong to the minimal assembly required for catalysis. Complex I functions in the transfer of electrons from NADH to the respiratory chain. The immediate electron acceptor for the enzyme is believed to be ubiquinone.</text>
</comment>
<keyword evidence="7 17" id="KW-0679">Respiratory chain</keyword>
<proteinExistence type="inferred from homology"/>
<evidence type="ECO:0000313" key="18">
    <source>
        <dbReference type="EMBL" id="AXS65215.1"/>
    </source>
</evidence>
<keyword evidence="9 17" id="KW-1278">Translocase</keyword>
<evidence type="ECO:0000256" key="12">
    <source>
        <dbReference type="ARBA" id="ARBA00023027"/>
    </source>
</evidence>
<evidence type="ECO:0000256" key="5">
    <source>
        <dbReference type="ARBA" id="ARBA00016612"/>
    </source>
</evidence>
<evidence type="ECO:0000256" key="4">
    <source>
        <dbReference type="ARBA" id="ARBA00012944"/>
    </source>
</evidence>
<dbReference type="Gene3D" id="1.10.287.3510">
    <property type="match status" value="1"/>
</dbReference>
<gene>
    <name evidence="18" type="primary">nad4l</name>
</gene>
<dbReference type="EC" id="7.1.1.2" evidence="4 17"/>
<evidence type="ECO:0000256" key="15">
    <source>
        <dbReference type="ARBA" id="ARBA00023136"/>
    </source>
</evidence>
<evidence type="ECO:0000256" key="3">
    <source>
        <dbReference type="ARBA" id="ARBA00010519"/>
    </source>
</evidence>
<dbReference type="PANTHER" id="PTHR11434">
    <property type="entry name" value="NADH-UBIQUINONE OXIDOREDUCTASE SUBUNIT ND4L"/>
    <property type="match status" value="1"/>
</dbReference>